<dbReference type="EMBL" id="KB007908">
    <property type="protein sequence ID" value="ELR21165.1"/>
    <property type="molecule type" value="Genomic_DNA"/>
</dbReference>
<evidence type="ECO:0000256" key="14">
    <source>
        <dbReference type="ARBA" id="ARBA00048152"/>
    </source>
</evidence>
<dbReference type="OMA" id="HQGRYDR"/>
<evidence type="ECO:0000256" key="15">
    <source>
        <dbReference type="RuleBase" id="RU000504"/>
    </source>
</evidence>
<dbReference type="VEuPathDB" id="AmoebaDB:ACA1_284230"/>
<evidence type="ECO:0000256" key="1">
    <source>
        <dbReference type="ARBA" id="ARBA00001946"/>
    </source>
</evidence>
<evidence type="ECO:0000256" key="7">
    <source>
        <dbReference type="ARBA" id="ARBA00022723"/>
    </source>
</evidence>
<evidence type="ECO:0000313" key="18">
    <source>
        <dbReference type="EMBL" id="ELR21165.1"/>
    </source>
</evidence>
<dbReference type="KEGG" id="acan:ACA1_284230"/>
<dbReference type="GO" id="GO:0000287">
    <property type="term" value="F:magnesium ion binding"/>
    <property type="evidence" value="ECO:0007669"/>
    <property type="project" value="InterPro"/>
</dbReference>
<dbReference type="InterPro" id="IPR011037">
    <property type="entry name" value="Pyrv_Knase-like_insert_dom_sf"/>
</dbReference>
<dbReference type="NCBIfam" id="NF004978">
    <property type="entry name" value="PRK06354.1"/>
    <property type="match status" value="1"/>
</dbReference>
<keyword evidence="19" id="KW-1185">Reference proteome</keyword>
<dbReference type="FunFam" id="2.40.33.10:FF:000001">
    <property type="entry name" value="Pyruvate kinase"/>
    <property type="match status" value="1"/>
</dbReference>
<keyword evidence="13 18" id="KW-0670">Pyruvate</keyword>
<accession>L8H7R1</accession>
<dbReference type="Pfam" id="PF00224">
    <property type="entry name" value="PK"/>
    <property type="match status" value="1"/>
</dbReference>
<dbReference type="UniPathway" id="UPA00109">
    <property type="reaction ID" value="UER00188"/>
</dbReference>
<evidence type="ECO:0000313" key="19">
    <source>
        <dbReference type="Proteomes" id="UP000011083"/>
    </source>
</evidence>
<dbReference type="InterPro" id="IPR036918">
    <property type="entry name" value="Pyrv_Knase_C_sf"/>
</dbReference>
<keyword evidence="8" id="KW-0547">Nucleotide-binding</keyword>
<dbReference type="Gene3D" id="3.40.1380.20">
    <property type="entry name" value="Pyruvate kinase, C-terminal domain"/>
    <property type="match status" value="1"/>
</dbReference>
<evidence type="ECO:0000256" key="9">
    <source>
        <dbReference type="ARBA" id="ARBA00022777"/>
    </source>
</evidence>
<dbReference type="Gene3D" id="3.20.20.60">
    <property type="entry name" value="Phosphoenolpyruvate-binding domains"/>
    <property type="match status" value="1"/>
</dbReference>
<dbReference type="RefSeq" id="XP_004344908.1">
    <property type="nucleotide sequence ID" value="XM_004344858.1"/>
</dbReference>
<evidence type="ECO:0000256" key="5">
    <source>
        <dbReference type="ARBA" id="ARBA00012142"/>
    </source>
</evidence>
<dbReference type="InterPro" id="IPR015793">
    <property type="entry name" value="Pyrv_Knase_brl"/>
</dbReference>
<evidence type="ECO:0000256" key="8">
    <source>
        <dbReference type="ARBA" id="ARBA00022741"/>
    </source>
</evidence>
<evidence type="ECO:0000256" key="13">
    <source>
        <dbReference type="ARBA" id="ARBA00023317"/>
    </source>
</evidence>
<dbReference type="InterPro" id="IPR040442">
    <property type="entry name" value="Pyrv_kinase-like_dom_sf"/>
</dbReference>
<dbReference type="PROSITE" id="PS00110">
    <property type="entry name" value="PYRUVATE_KINASE"/>
    <property type="match status" value="1"/>
</dbReference>
<dbReference type="FunFam" id="3.20.20.60:FF:000001">
    <property type="entry name" value="Pyruvate kinase"/>
    <property type="match status" value="1"/>
</dbReference>
<feature type="domain" description="Pyruvate kinase barrel" evidence="16">
    <location>
        <begin position="45"/>
        <end position="368"/>
    </location>
</feature>
<name>L8H7R1_ACACF</name>
<keyword evidence="9 15" id="KW-0418">Kinase</keyword>
<sequence length="522" mass="56838">MLNAPLPHSAKAQYKTMAPGQSIKRSLKHSLQQKEEVPFNPVNVRSQIICTVGPATNNVEILSELLKNGMSVARLNFSHGSYEYHASVIQNVRAASKATGHTCAIMLDTKGPEIRTGKYRDGRKEVKFNVGDSYTWVPEEGFLGDDKFGALSWLNIAKHVSPGDRILVGDGLLAFVVLQVLDNGWIESTAENSGTMGENKNVNLPGVIVDLPAVTEKDIKDIEFGVQQEVDFIAASFIRKAEDVRDIRALPGIKEAKILIISKIESQEGLDNFDEIVEESDGVMVARGDLGVQIPIKKVATAQKMMITKCNSVGKPVITATQMLESMIQNPRPTRAEATDVANAIFDGSDCVMLSGETAAGKYPVEAVEMMAQICYQAESDIDYRALYRKIRELVIAPPISVPDTIASSSVKSSWDIAASAIICLTETGNTARLVSKYRPSCPILCVTPNAYVSRQIQISRGCIPYVVESMKGTDKVIESAIRHAKDELKIVKAGDFVVITSGFLEGTSGATNMFQVRQVPE</sequence>
<keyword evidence="10" id="KW-0067">ATP-binding</keyword>
<evidence type="ECO:0000256" key="4">
    <source>
        <dbReference type="ARBA" id="ARBA00008663"/>
    </source>
</evidence>
<dbReference type="GO" id="GO:0016301">
    <property type="term" value="F:kinase activity"/>
    <property type="evidence" value="ECO:0007669"/>
    <property type="project" value="UniProtKB-KW"/>
</dbReference>
<gene>
    <name evidence="18" type="ORF">ACA1_284230</name>
</gene>
<dbReference type="Pfam" id="PF02887">
    <property type="entry name" value="PK_C"/>
    <property type="match status" value="1"/>
</dbReference>
<dbReference type="PRINTS" id="PR01050">
    <property type="entry name" value="PYRUVTKNASE"/>
</dbReference>
<dbReference type="GO" id="GO:0006950">
    <property type="term" value="P:response to stress"/>
    <property type="evidence" value="ECO:0007669"/>
    <property type="project" value="UniProtKB-ARBA"/>
</dbReference>
<feature type="domain" description="Pyruvate kinase C-terminal" evidence="17">
    <location>
        <begin position="404"/>
        <end position="517"/>
    </location>
</feature>
<comment type="catalytic activity">
    <reaction evidence="14 15">
        <text>pyruvate + ATP = phosphoenolpyruvate + ADP + H(+)</text>
        <dbReference type="Rhea" id="RHEA:18157"/>
        <dbReference type="ChEBI" id="CHEBI:15361"/>
        <dbReference type="ChEBI" id="CHEBI:15378"/>
        <dbReference type="ChEBI" id="CHEBI:30616"/>
        <dbReference type="ChEBI" id="CHEBI:58702"/>
        <dbReference type="ChEBI" id="CHEBI:456216"/>
        <dbReference type="EC" id="2.7.1.40"/>
    </reaction>
</comment>
<evidence type="ECO:0000256" key="10">
    <source>
        <dbReference type="ARBA" id="ARBA00022840"/>
    </source>
</evidence>
<dbReference type="GO" id="GO:0030955">
    <property type="term" value="F:potassium ion binding"/>
    <property type="evidence" value="ECO:0007669"/>
    <property type="project" value="InterPro"/>
</dbReference>
<keyword evidence="12 15" id="KW-0324">Glycolysis</keyword>
<comment type="cofactor">
    <cofactor evidence="2">
        <name>K(+)</name>
        <dbReference type="ChEBI" id="CHEBI:29103"/>
    </cofactor>
</comment>
<dbReference type="InterPro" id="IPR018209">
    <property type="entry name" value="Pyrv_Knase_AS"/>
</dbReference>
<evidence type="ECO:0000256" key="11">
    <source>
        <dbReference type="ARBA" id="ARBA00022842"/>
    </source>
</evidence>
<dbReference type="GO" id="GO:0004743">
    <property type="term" value="F:pyruvate kinase activity"/>
    <property type="evidence" value="ECO:0007669"/>
    <property type="project" value="UniProtKB-EC"/>
</dbReference>
<dbReference type="STRING" id="1257118.L8H7R1"/>
<comment type="pathway">
    <text evidence="3 15">Carbohydrate degradation; glycolysis; pyruvate from D-glyceraldehyde 3-phosphate: step 5/5.</text>
</comment>
<dbReference type="InterPro" id="IPR001697">
    <property type="entry name" value="Pyr_Knase"/>
</dbReference>
<dbReference type="SUPFAM" id="SSF51621">
    <property type="entry name" value="Phosphoenolpyruvate/pyruvate domain"/>
    <property type="match status" value="1"/>
</dbReference>
<evidence type="ECO:0000259" key="17">
    <source>
        <dbReference type="Pfam" id="PF02887"/>
    </source>
</evidence>
<reference evidence="18 19" key="1">
    <citation type="journal article" date="2013" name="Genome Biol.">
        <title>Genome of Acanthamoeba castellanii highlights extensive lateral gene transfer and early evolution of tyrosine kinase signaling.</title>
        <authorList>
            <person name="Clarke M."/>
            <person name="Lohan A.J."/>
            <person name="Liu B."/>
            <person name="Lagkouvardos I."/>
            <person name="Roy S."/>
            <person name="Zafar N."/>
            <person name="Bertelli C."/>
            <person name="Schilde C."/>
            <person name="Kianianmomeni A."/>
            <person name="Burglin T.R."/>
            <person name="Frech C."/>
            <person name="Turcotte B."/>
            <person name="Kopec K.O."/>
            <person name="Synnott J.M."/>
            <person name="Choo C."/>
            <person name="Paponov I."/>
            <person name="Finkler A."/>
            <person name="Soon Heng Tan C."/>
            <person name="Hutchins A.P."/>
            <person name="Weinmeier T."/>
            <person name="Rattei T."/>
            <person name="Chu J.S."/>
            <person name="Gimenez G."/>
            <person name="Irimia M."/>
            <person name="Rigden D.J."/>
            <person name="Fitzpatrick D.A."/>
            <person name="Lorenzo-Morales J."/>
            <person name="Bateman A."/>
            <person name="Chiu C.H."/>
            <person name="Tang P."/>
            <person name="Hegemann P."/>
            <person name="Fromm H."/>
            <person name="Raoult D."/>
            <person name="Greub G."/>
            <person name="Miranda-Saavedra D."/>
            <person name="Chen N."/>
            <person name="Nash P."/>
            <person name="Ginger M.L."/>
            <person name="Horn M."/>
            <person name="Schaap P."/>
            <person name="Caler L."/>
            <person name="Loftus B."/>
        </authorList>
    </citation>
    <scope>NUCLEOTIDE SEQUENCE [LARGE SCALE GENOMIC DNA]</scope>
    <source>
        <strain evidence="18 19">Neff</strain>
    </source>
</reference>
<comment type="similarity">
    <text evidence="4 15">Belongs to the pyruvate kinase family.</text>
</comment>
<dbReference type="AlphaFoldDB" id="L8H7R1"/>
<evidence type="ECO:0000256" key="12">
    <source>
        <dbReference type="ARBA" id="ARBA00023152"/>
    </source>
</evidence>
<comment type="cofactor">
    <cofactor evidence="1">
        <name>Mg(2+)</name>
        <dbReference type="ChEBI" id="CHEBI:18420"/>
    </cofactor>
</comment>
<evidence type="ECO:0000259" key="16">
    <source>
        <dbReference type="Pfam" id="PF00224"/>
    </source>
</evidence>
<evidence type="ECO:0000256" key="2">
    <source>
        <dbReference type="ARBA" id="ARBA00001958"/>
    </source>
</evidence>
<dbReference type="GeneID" id="14922044"/>
<protein>
    <recommendedName>
        <fullName evidence="5 15">Pyruvate kinase</fullName>
        <ecNumber evidence="5 15">2.7.1.40</ecNumber>
    </recommendedName>
</protein>
<dbReference type="NCBIfam" id="NF004491">
    <property type="entry name" value="PRK05826.1"/>
    <property type="match status" value="1"/>
</dbReference>
<dbReference type="OrthoDB" id="108365at2759"/>
<dbReference type="InterPro" id="IPR015795">
    <property type="entry name" value="Pyrv_Knase_C"/>
</dbReference>
<dbReference type="SUPFAM" id="SSF52935">
    <property type="entry name" value="PK C-terminal domain-like"/>
    <property type="match status" value="1"/>
</dbReference>
<proteinExistence type="inferred from homology"/>
<keyword evidence="11 15" id="KW-0460">Magnesium</keyword>
<dbReference type="SUPFAM" id="SSF50800">
    <property type="entry name" value="PK beta-barrel domain-like"/>
    <property type="match status" value="1"/>
</dbReference>
<dbReference type="EC" id="2.7.1.40" evidence="5 15"/>
<keyword evidence="6 15" id="KW-0808">Transferase</keyword>
<dbReference type="NCBIfam" id="TIGR01064">
    <property type="entry name" value="pyruv_kin"/>
    <property type="match status" value="1"/>
</dbReference>
<dbReference type="Gene3D" id="2.40.33.10">
    <property type="entry name" value="PK beta-barrel domain-like"/>
    <property type="match status" value="1"/>
</dbReference>
<organism evidence="18 19">
    <name type="scientific">Acanthamoeba castellanii (strain ATCC 30010 / Neff)</name>
    <dbReference type="NCBI Taxonomy" id="1257118"/>
    <lineage>
        <taxon>Eukaryota</taxon>
        <taxon>Amoebozoa</taxon>
        <taxon>Discosea</taxon>
        <taxon>Longamoebia</taxon>
        <taxon>Centramoebida</taxon>
        <taxon>Acanthamoebidae</taxon>
        <taxon>Acanthamoeba</taxon>
    </lineage>
</organism>
<evidence type="ECO:0000256" key="3">
    <source>
        <dbReference type="ARBA" id="ARBA00004997"/>
    </source>
</evidence>
<dbReference type="Proteomes" id="UP000011083">
    <property type="component" value="Unassembled WGS sequence"/>
</dbReference>
<dbReference type="PANTHER" id="PTHR11817">
    <property type="entry name" value="PYRUVATE KINASE"/>
    <property type="match status" value="1"/>
</dbReference>
<dbReference type="GO" id="GO:0005524">
    <property type="term" value="F:ATP binding"/>
    <property type="evidence" value="ECO:0007669"/>
    <property type="project" value="UniProtKB-KW"/>
</dbReference>
<keyword evidence="7" id="KW-0479">Metal-binding</keyword>
<dbReference type="InterPro" id="IPR015806">
    <property type="entry name" value="Pyrv_Knase_insert_dom_sf"/>
</dbReference>
<evidence type="ECO:0000256" key="6">
    <source>
        <dbReference type="ARBA" id="ARBA00022679"/>
    </source>
</evidence>
<dbReference type="InterPro" id="IPR015813">
    <property type="entry name" value="Pyrv/PenolPyrv_kinase-like_dom"/>
</dbReference>